<organism evidence="1 2">
    <name type="scientific">Thermotalea metallivorans</name>
    <dbReference type="NCBI Taxonomy" id="520762"/>
    <lineage>
        <taxon>Bacteria</taxon>
        <taxon>Bacillati</taxon>
        <taxon>Bacillota</taxon>
        <taxon>Clostridia</taxon>
        <taxon>Peptostreptococcales</taxon>
        <taxon>Thermotaleaceae</taxon>
        <taxon>Thermotalea</taxon>
    </lineage>
</organism>
<dbReference type="Pfam" id="PF13814">
    <property type="entry name" value="Replic_Relax"/>
    <property type="match status" value="1"/>
</dbReference>
<name>A0A140KZ98_9FIRM</name>
<reference evidence="1 2" key="1">
    <citation type="submission" date="2015-12" db="EMBL/GenBank/DDBJ databases">
        <title>Draft genome sequence of the thermoanaerobe Thermotalea metallivorans, an isolate from the runoff channel of the Great Artesian Basin, Australia.</title>
        <authorList>
            <person name="Patel B.K."/>
        </authorList>
    </citation>
    <scope>NUCLEOTIDE SEQUENCE [LARGE SCALE GENOMIC DNA]</scope>
    <source>
        <strain evidence="1 2">B2-1</strain>
    </source>
</reference>
<evidence type="ECO:0000313" key="2">
    <source>
        <dbReference type="Proteomes" id="UP000070456"/>
    </source>
</evidence>
<dbReference type="Proteomes" id="UP000070456">
    <property type="component" value="Unassembled WGS sequence"/>
</dbReference>
<keyword evidence="2" id="KW-1185">Reference proteome</keyword>
<protein>
    <submittedName>
        <fullName evidence="1">Uncharacterized protein</fullName>
    </submittedName>
</protein>
<gene>
    <name evidence="1" type="ORF">AN619_30380</name>
</gene>
<dbReference type="InterPro" id="IPR025855">
    <property type="entry name" value="Replic_Relax"/>
</dbReference>
<proteinExistence type="predicted"/>
<comment type="caution">
    <text evidence="1">The sequence shown here is derived from an EMBL/GenBank/DDBJ whole genome shotgun (WGS) entry which is preliminary data.</text>
</comment>
<dbReference type="EMBL" id="LOEE01000094">
    <property type="protein sequence ID" value="KXG73623.1"/>
    <property type="molecule type" value="Genomic_DNA"/>
</dbReference>
<accession>A0A140KZ98</accession>
<evidence type="ECO:0000313" key="1">
    <source>
        <dbReference type="EMBL" id="KXG73623.1"/>
    </source>
</evidence>
<sequence length="403" mass="47712">MIRELSERDMLLLRDLYDLQILSARQIKRLYYDDRQYGYNRIRTLQAKGWLNSKPLVHQRKKETQYYYLTEMAIRKVLEGQENLKYRSSSQNRPDNKYQVERQLAINEIYITLKQLEKSKGTDIWEWLDSRKTKEKFGLNTNDYIAGCLINKKSQDRYGIYLPFKLSDKDDMKSFFTKIKNEIQKNLTISKYIIFCPDSETFEIVNKNLKTEGRAVSILPFPKGVNLLYNFLSDYEESILKLYEQHFQIPKDSIEKEPAIYATHSTAEIYLTEILTNDVAKKELIERYINDQRINKKLWVLCWTTQEKELAAIIQGSGKVFIYPISWANSELLKGIDEKEMFDRIHRTNQVPKEKKAETVGFSLWGEPLKYIKKLPKGQRSSFIQDLIESYLEGKIEGYIAEE</sequence>
<dbReference type="AlphaFoldDB" id="A0A140KZ98"/>